<evidence type="ECO:0000313" key="2">
    <source>
        <dbReference type="EMBL" id="HAE28199.1"/>
    </source>
</evidence>
<sequence length="83" mass="9092">MFGDYMNMTKPDTAAMRGGHPASNLARSSFVNIDKAASQASSNEGCAFSHLRYSIARTQPLTRTEMRFRTVPIARKAKAGSRP</sequence>
<accession>A0A3B9H0H1</accession>
<protein>
    <submittedName>
        <fullName evidence="2">Uncharacterized protein</fullName>
    </submittedName>
</protein>
<dbReference type="AlphaFoldDB" id="A0A3B9H0H1"/>
<dbReference type="Proteomes" id="UP000259610">
    <property type="component" value="Unassembled WGS sequence"/>
</dbReference>
<proteinExistence type="predicted"/>
<dbReference type="EMBL" id="DMAN01000302">
    <property type="protein sequence ID" value="HAE28199.1"/>
    <property type="molecule type" value="Genomic_DNA"/>
</dbReference>
<evidence type="ECO:0000313" key="3">
    <source>
        <dbReference type="Proteomes" id="UP000259610"/>
    </source>
</evidence>
<name>A0A3B9H0H1_9PROT</name>
<organism evidence="2 3">
    <name type="scientific">Hyphomonas adhaerens</name>
    <dbReference type="NCBI Taxonomy" id="81029"/>
    <lineage>
        <taxon>Bacteria</taxon>
        <taxon>Pseudomonadati</taxon>
        <taxon>Pseudomonadota</taxon>
        <taxon>Alphaproteobacteria</taxon>
        <taxon>Hyphomonadales</taxon>
        <taxon>Hyphomonadaceae</taxon>
        <taxon>Hyphomonas</taxon>
    </lineage>
</organism>
<reference evidence="2 3" key="1">
    <citation type="journal article" date="2018" name="Nat. Biotechnol.">
        <title>A standardized bacterial taxonomy based on genome phylogeny substantially revises the tree of life.</title>
        <authorList>
            <person name="Parks D.H."/>
            <person name="Chuvochina M."/>
            <person name="Waite D.W."/>
            <person name="Rinke C."/>
            <person name="Skarshewski A."/>
            <person name="Chaumeil P.A."/>
            <person name="Hugenholtz P."/>
        </authorList>
    </citation>
    <scope>NUCLEOTIDE SEQUENCE [LARGE SCALE GENOMIC DNA]</scope>
    <source>
        <strain evidence="2">UBA8733</strain>
    </source>
</reference>
<gene>
    <name evidence="2" type="ORF">DCG58_13630</name>
</gene>
<evidence type="ECO:0000256" key="1">
    <source>
        <dbReference type="SAM" id="MobiDB-lite"/>
    </source>
</evidence>
<feature type="region of interest" description="Disordered" evidence="1">
    <location>
        <begin position="1"/>
        <end position="20"/>
    </location>
</feature>
<comment type="caution">
    <text evidence="2">The sequence shown here is derived from an EMBL/GenBank/DDBJ whole genome shotgun (WGS) entry which is preliminary data.</text>
</comment>